<dbReference type="PANTHER" id="PTHR11070:SF45">
    <property type="entry name" value="DNA 3'-5' HELICASE"/>
    <property type="match status" value="1"/>
</dbReference>
<proteinExistence type="predicted"/>
<keyword evidence="4 5" id="KW-0067">ATP-binding</keyword>
<dbReference type="RefSeq" id="WP_141958252.1">
    <property type="nucleotide sequence ID" value="NZ_VFOZ01000001.1"/>
</dbReference>
<dbReference type="PROSITE" id="PS51198">
    <property type="entry name" value="UVRD_HELICASE_ATP_BIND"/>
    <property type="match status" value="1"/>
</dbReference>
<dbReference type="SUPFAM" id="SSF52540">
    <property type="entry name" value="P-loop containing nucleoside triphosphate hydrolases"/>
    <property type="match status" value="1"/>
</dbReference>
<feature type="binding site" evidence="5">
    <location>
        <begin position="190"/>
        <end position="197"/>
    </location>
    <ligand>
        <name>ATP</name>
        <dbReference type="ChEBI" id="CHEBI:30616"/>
    </ligand>
</feature>
<dbReference type="GO" id="GO:0043138">
    <property type="term" value="F:3'-5' DNA helicase activity"/>
    <property type="evidence" value="ECO:0007669"/>
    <property type="project" value="TreeGrafter"/>
</dbReference>
<comment type="caution">
    <text evidence="7">The sequence shown here is derived from an EMBL/GenBank/DDBJ whole genome shotgun (WGS) entry which is preliminary data.</text>
</comment>
<dbReference type="Gene3D" id="3.40.50.300">
    <property type="entry name" value="P-loop containing nucleotide triphosphate hydrolases"/>
    <property type="match status" value="2"/>
</dbReference>
<dbReference type="GO" id="GO:0003677">
    <property type="term" value="F:DNA binding"/>
    <property type="evidence" value="ECO:0007669"/>
    <property type="project" value="InterPro"/>
</dbReference>
<gene>
    <name evidence="7" type="ORF">FB559_5134</name>
</gene>
<sequence>MPAQDVEDTDAEIAAERAYLRRSRTALDRMRQNVLSLDASAAGGDPVSEQVLRFELGKRAEALRDDPTTALFFGRLDHHEERLYVGRRHVHDDDGEPLVIDWRAPMSRPFYRASTADPMGLALRRRFGYSSGELTALEDEDFTAPAESRILIDEIERPRVGPMRDIVATIQPEQDDIVRADADHTLCVQGAPGTGKTAVGLHRVAYLLYAHRERMRRGGVLVIGPSASFLDYIRGVLPALGEIDVRQRTLEGLLEAVPVRVRDEPAAARTKGDARMAEVLRRAIWSHLREPGEALVLPRGTRRWRVPAYEIAEMAEELRERGVRYGAGRDLLSHRIAHAILVRIESAGEACDDRTHEAVRRTRPVKAMVDLAWPALDPVRVVMRLLSDAGFLAEAADGLLDAAEQAALLWAKPAKGPKSARWSRADAVLVDEAADLINRTPSLGHVVLDEAQDLSAMECRAIGRRCETGSATVLGDIAQGTTPWAVGDWATLLRHLGKPDAERTVLDRGYRVPRQIIDFASRLLPSIAPDLKPPTSVRSAPGSLDMRPVTDLDAEVARACREALAREGSVGLIAADATVPALLALLSEEGPEHVPLAEGFAGSRLVVTPATQAKGLEFDQVIVVEPAAIVDAEAGPAADGRSPGLRRLYVVLTRAVSQLTVLHARDLPATLR</sequence>
<dbReference type="GO" id="GO:0005829">
    <property type="term" value="C:cytosol"/>
    <property type="evidence" value="ECO:0007669"/>
    <property type="project" value="TreeGrafter"/>
</dbReference>
<reference evidence="7 8" key="1">
    <citation type="submission" date="2019-06" db="EMBL/GenBank/DDBJ databases">
        <title>Sequencing the genomes of 1000 actinobacteria strains.</title>
        <authorList>
            <person name="Klenk H.-P."/>
        </authorList>
    </citation>
    <scope>NUCLEOTIDE SEQUENCE [LARGE SCALE GENOMIC DNA]</scope>
    <source>
        <strain evidence="7 8">DSM 102200</strain>
    </source>
</reference>
<accession>A0A543CQV1</accession>
<evidence type="ECO:0000256" key="3">
    <source>
        <dbReference type="ARBA" id="ARBA00022806"/>
    </source>
</evidence>
<feature type="domain" description="UvrD-like helicase ATP-binding" evidence="6">
    <location>
        <begin position="169"/>
        <end position="513"/>
    </location>
</feature>
<organism evidence="7 8">
    <name type="scientific">Actinoallomurus bryophytorum</name>
    <dbReference type="NCBI Taxonomy" id="1490222"/>
    <lineage>
        <taxon>Bacteria</taxon>
        <taxon>Bacillati</taxon>
        <taxon>Actinomycetota</taxon>
        <taxon>Actinomycetes</taxon>
        <taxon>Streptosporangiales</taxon>
        <taxon>Thermomonosporaceae</taxon>
        <taxon>Actinoallomurus</taxon>
    </lineage>
</organism>
<dbReference type="InterPro" id="IPR000212">
    <property type="entry name" value="DNA_helicase_UvrD/REP"/>
</dbReference>
<dbReference type="InterPro" id="IPR027417">
    <property type="entry name" value="P-loop_NTPase"/>
</dbReference>
<evidence type="ECO:0000256" key="5">
    <source>
        <dbReference type="PROSITE-ProRule" id="PRU00560"/>
    </source>
</evidence>
<dbReference type="AlphaFoldDB" id="A0A543CQV1"/>
<keyword evidence="2 5" id="KW-0378">Hydrolase</keyword>
<evidence type="ECO:0000259" key="6">
    <source>
        <dbReference type="PROSITE" id="PS51198"/>
    </source>
</evidence>
<evidence type="ECO:0000313" key="8">
    <source>
        <dbReference type="Proteomes" id="UP000316096"/>
    </source>
</evidence>
<dbReference type="GO" id="GO:0005524">
    <property type="term" value="F:ATP binding"/>
    <property type="evidence" value="ECO:0007669"/>
    <property type="project" value="UniProtKB-UniRule"/>
</dbReference>
<keyword evidence="1 5" id="KW-0547">Nucleotide-binding</keyword>
<name>A0A543CQV1_9ACTN</name>
<dbReference type="GO" id="GO:0000725">
    <property type="term" value="P:recombinational repair"/>
    <property type="evidence" value="ECO:0007669"/>
    <property type="project" value="TreeGrafter"/>
</dbReference>
<dbReference type="EMBL" id="VFOZ01000001">
    <property type="protein sequence ID" value="TQL99448.1"/>
    <property type="molecule type" value="Genomic_DNA"/>
</dbReference>
<evidence type="ECO:0000313" key="7">
    <source>
        <dbReference type="EMBL" id="TQL99448.1"/>
    </source>
</evidence>
<evidence type="ECO:0000256" key="4">
    <source>
        <dbReference type="ARBA" id="ARBA00022840"/>
    </source>
</evidence>
<protein>
    <submittedName>
        <fullName evidence="7">DNA helicase IV</fullName>
    </submittedName>
</protein>
<dbReference type="InterPro" id="IPR014016">
    <property type="entry name" value="UvrD-like_ATP-bd"/>
</dbReference>
<keyword evidence="8" id="KW-1185">Reference proteome</keyword>
<dbReference type="PANTHER" id="PTHR11070">
    <property type="entry name" value="UVRD / RECB / PCRA DNA HELICASE FAMILY MEMBER"/>
    <property type="match status" value="1"/>
</dbReference>
<dbReference type="Proteomes" id="UP000316096">
    <property type="component" value="Unassembled WGS sequence"/>
</dbReference>
<evidence type="ECO:0000256" key="2">
    <source>
        <dbReference type="ARBA" id="ARBA00022801"/>
    </source>
</evidence>
<dbReference type="OrthoDB" id="9787585at2"/>
<keyword evidence="3 5" id="KW-0347">Helicase</keyword>
<dbReference type="GO" id="GO:0016787">
    <property type="term" value="F:hydrolase activity"/>
    <property type="evidence" value="ECO:0007669"/>
    <property type="project" value="UniProtKB-UniRule"/>
</dbReference>
<evidence type="ECO:0000256" key="1">
    <source>
        <dbReference type="ARBA" id="ARBA00022741"/>
    </source>
</evidence>